<dbReference type="Gene3D" id="1.20.272.10">
    <property type="match status" value="1"/>
</dbReference>
<sequence>ALNNLQSTHVGFGRVSKENVFKVCDQPHPDLLRGVLEKCRRSEWAAAYGAMEGLYLQGYSGVDLVGTLFRVLKTMDIEEHLKLSFMRQVGTYHMRMCDGVSSLVQIGGLLASLCKESSRARGA</sequence>
<feature type="domain" description="Replication factor C C-terminal" evidence="1">
    <location>
        <begin position="27"/>
        <end position="112"/>
    </location>
</feature>
<organism evidence="2">
    <name type="scientific">Chromera velia CCMP2878</name>
    <dbReference type="NCBI Taxonomy" id="1169474"/>
    <lineage>
        <taxon>Eukaryota</taxon>
        <taxon>Sar</taxon>
        <taxon>Alveolata</taxon>
        <taxon>Colpodellida</taxon>
        <taxon>Chromeraceae</taxon>
        <taxon>Chromera</taxon>
    </lineage>
</organism>
<dbReference type="Pfam" id="PF08542">
    <property type="entry name" value="Rep_fac_C"/>
    <property type="match status" value="1"/>
</dbReference>
<dbReference type="GO" id="GO:0003677">
    <property type="term" value="F:DNA binding"/>
    <property type="evidence" value="ECO:0007669"/>
    <property type="project" value="InterPro"/>
</dbReference>
<reference evidence="2" key="1">
    <citation type="submission" date="2014-11" db="EMBL/GenBank/DDBJ databases">
        <authorList>
            <person name="Otto D Thomas"/>
            <person name="Naeem Raeece"/>
        </authorList>
    </citation>
    <scope>NUCLEOTIDE SEQUENCE</scope>
</reference>
<dbReference type="InterPro" id="IPR013748">
    <property type="entry name" value="Rep_factorC_C"/>
</dbReference>
<dbReference type="GO" id="GO:0006260">
    <property type="term" value="P:DNA replication"/>
    <property type="evidence" value="ECO:0007669"/>
    <property type="project" value="InterPro"/>
</dbReference>
<dbReference type="VEuPathDB" id="CryptoDB:Cvel_30475"/>
<dbReference type="EMBL" id="CDMZ01003549">
    <property type="protein sequence ID" value="CEM46771.1"/>
    <property type="molecule type" value="Genomic_DNA"/>
</dbReference>
<evidence type="ECO:0000259" key="1">
    <source>
        <dbReference type="Pfam" id="PF08542"/>
    </source>
</evidence>
<protein>
    <recommendedName>
        <fullName evidence="1">Replication factor C C-terminal domain-containing protein</fullName>
    </recommendedName>
</protein>
<dbReference type="SUPFAM" id="SSF48019">
    <property type="entry name" value="post-AAA+ oligomerization domain-like"/>
    <property type="match status" value="1"/>
</dbReference>
<gene>
    <name evidence="2" type="ORF">Cvel_30475</name>
</gene>
<proteinExistence type="predicted"/>
<dbReference type="AlphaFoldDB" id="A0A0G4HR65"/>
<accession>A0A0G4HR65</accession>
<dbReference type="InterPro" id="IPR008921">
    <property type="entry name" value="DNA_pol3_clamp-load_cplx_C"/>
</dbReference>
<feature type="non-terminal residue" evidence="2">
    <location>
        <position position="1"/>
    </location>
</feature>
<evidence type="ECO:0000313" key="2">
    <source>
        <dbReference type="EMBL" id="CEM46771.1"/>
    </source>
</evidence>
<name>A0A0G4HR65_9ALVE</name>